<keyword evidence="8 12" id="KW-0406">Ion transport</keyword>
<keyword evidence="3 12" id="KW-0813">Transport</keyword>
<dbReference type="InterPro" id="IPR035921">
    <property type="entry name" value="F/V-ATP_Csub_sf"/>
</dbReference>
<protein>
    <recommendedName>
        <fullName evidence="12">ATP synthase subunit c</fullName>
    </recommendedName>
    <alternativeName>
        <fullName evidence="12">ATP synthase F(0) sector subunit c</fullName>
    </alternativeName>
    <alternativeName>
        <fullName evidence="12">F-type ATPase subunit c</fullName>
        <shortName evidence="12">F-ATPase subunit c</shortName>
    </alternativeName>
    <alternativeName>
        <fullName evidence="12">Lipid-binding protein</fullName>
    </alternativeName>
</protein>
<feature type="transmembrane region" description="Helical" evidence="12">
    <location>
        <begin position="72"/>
        <end position="96"/>
    </location>
</feature>
<keyword evidence="5 12" id="KW-0812">Transmembrane</keyword>
<dbReference type="InterPro" id="IPR002379">
    <property type="entry name" value="ATPase_proteolipid_c-like_dom"/>
</dbReference>
<dbReference type="CDD" id="cd18184">
    <property type="entry name" value="ATP-synt_Fo_c_NaATPase"/>
    <property type="match status" value="1"/>
</dbReference>
<evidence type="ECO:0000259" key="13">
    <source>
        <dbReference type="Pfam" id="PF00137"/>
    </source>
</evidence>
<evidence type="ECO:0000256" key="12">
    <source>
        <dbReference type="HAMAP-Rule" id="MF_01396"/>
    </source>
</evidence>
<keyword evidence="9 12" id="KW-0446">Lipid-binding</keyword>
<keyword evidence="12" id="KW-1003">Cell membrane</keyword>
<keyword evidence="7 12" id="KW-1133">Transmembrane helix</keyword>
<dbReference type="GO" id="GO:0008289">
    <property type="term" value="F:lipid binding"/>
    <property type="evidence" value="ECO:0007669"/>
    <property type="project" value="UniProtKB-KW"/>
</dbReference>
<evidence type="ECO:0000256" key="10">
    <source>
        <dbReference type="ARBA" id="ARBA00023136"/>
    </source>
</evidence>
<dbReference type="GO" id="GO:0005886">
    <property type="term" value="C:plasma membrane"/>
    <property type="evidence" value="ECO:0007669"/>
    <property type="project" value="UniProtKB-SubCell"/>
</dbReference>
<gene>
    <name evidence="12 14" type="primary">atpE</name>
    <name evidence="14" type="ORF">HLVA_05790</name>
</gene>
<dbReference type="PANTHER" id="PTHR10031:SF0">
    <property type="entry name" value="ATPASE PROTEIN 9"/>
    <property type="match status" value="1"/>
</dbReference>
<evidence type="ECO:0000256" key="4">
    <source>
        <dbReference type="ARBA" id="ARBA00022547"/>
    </source>
</evidence>
<name>A0AAU9E0X5_9FUSO</name>
<feature type="transmembrane region" description="Helical" evidence="12">
    <location>
        <begin position="7"/>
        <end position="27"/>
    </location>
</feature>
<keyword evidence="10 12" id="KW-0472">Membrane</keyword>
<feature type="site" description="Reversibly protonated during proton transport" evidence="12">
    <location>
        <position position="68"/>
    </location>
</feature>
<evidence type="ECO:0000256" key="7">
    <source>
        <dbReference type="ARBA" id="ARBA00022989"/>
    </source>
</evidence>
<reference evidence="14 15" key="1">
    <citation type="submission" date="2022-11" db="EMBL/GenBank/DDBJ databases">
        <title>Haliovirga abyssi gen. nov., sp. nov., a mesophilic fermentative bacterium isolated from the Iheya North hydrothermal field and the proposal of Haliovirgaceae fam. nov.</title>
        <authorList>
            <person name="Miyazaki U."/>
            <person name="Tame A."/>
            <person name="Miyazaki J."/>
            <person name="Takai K."/>
            <person name="Sawayama S."/>
            <person name="Kitajima M."/>
            <person name="Okamoto A."/>
            <person name="Nakagawa S."/>
        </authorList>
    </citation>
    <scope>NUCLEOTIDE SEQUENCE [LARGE SCALE GENOMIC DNA]</scope>
    <source>
        <strain evidence="14 15">IC12</strain>
    </source>
</reference>
<dbReference type="InterPro" id="IPR020537">
    <property type="entry name" value="ATP_synth_F0_csu_DDCD_BS"/>
</dbReference>
<dbReference type="GO" id="GO:0045259">
    <property type="term" value="C:proton-transporting ATP synthase complex"/>
    <property type="evidence" value="ECO:0007669"/>
    <property type="project" value="UniProtKB-KW"/>
</dbReference>
<dbReference type="SUPFAM" id="SSF81333">
    <property type="entry name" value="F1F0 ATP synthase subunit C"/>
    <property type="match status" value="1"/>
</dbReference>
<dbReference type="PRINTS" id="PR00124">
    <property type="entry name" value="ATPASEC"/>
</dbReference>
<dbReference type="Gene3D" id="1.20.120.610">
    <property type="entry name" value="lithium bound rotor ring of v- atpase"/>
    <property type="match status" value="1"/>
</dbReference>
<evidence type="ECO:0000256" key="9">
    <source>
        <dbReference type="ARBA" id="ARBA00023121"/>
    </source>
</evidence>
<feature type="domain" description="V-ATPase proteolipid subunit C-like" evidence="13">
    <location>
        <begin position="19"/>
        <end position="81"/>
    </location>
</feature>
<evidence type="ECO:0000256" key="1">
    <source>
        <dbReference type="ARBA" id="ARBA00004141"/>
    </source>
</evidence>
<evidence type="ECO:0000256" key="2">
    <source>
        <dbReference type="ARBA" id="ARBA00006704"/>
    </source>
</evidence>
<evidence type="ECO:0000256" key="3">
    <source>
        <dbReference type="ARBA" id="ARBA00022448"/>
    </source>
</evidence>
<keyword evidence="6 12" id="KW-0375">Hydrogen ion transport</keyword>
<evidence type="ECO:0000256" key="5">
    <source>
        <dbReference type="ARBA" id="ARBA00022692"/>
    </source>
</evidence>
<organism evidence="14 15">
    <name type="scientific">Haliovirga abyssi</name>
    <dbReference type="NCBI Taxonomy" id="2996794"/>
    <lineage>
        <taxon>Bacteria</taxon>
        <taxon>Fusobacteriati</taxon>
        <taxon>Fusobacteriota</taxon>
        <taxon>Fusobacteriia</taxon>
        <taxon>Fusobacteriales</taxon>
        <taxon>Haliovirgaceae</taxon>
        <taxon>Haliovirga</taxon>
    </lineage>
</organism>
<dbReference type="GO" id="GO:0046933">
    <property type="term" value="F:proton-transporting ATP synthase activity, rotational mechanism"/>
    <property type="evidence" value="ECO:0007669"/>
    <property type="project" value="UniProtKB-UniRule"/>
</dbReference>
<proteinExistence type="inferred from homology"/>
<dbReference type="EMBL" id="AP027059">
    <property type="protein sequence ID" value="BDU50010.1"/>
    <property type="molecule type" value="Genomic_DNA"/>
</dbReference>
<keyword evidence="4 12" id="KW-0138">CF(0)</keyword>
<dbReference type="KEGG" id="haby:HLVA_05790"/>
<evidence type="ECO:0000313" key="14">
    <source>
        <dbReference type="EMBL" id="BDU50010.1"/>
    </source>
</evidence>
<evidence type="ECO:0000313" key="15">
    <source>
        <dbReference type="Proteomes" id="UP001321582"/>
    </source>
</evidence>
<dbReference type="NCBIfam" id="TIGR01260">
    <property type="entry name" value="ATP_synt_c"/>
    <property type="match status" value="1"/>
</dbReference>
<dbReference type="InterPro" id="IPR000454">
    <property type="entry name" value="ATP_synth_F0_csu"/>
</dbReference>
<comment type="similarity">
    <text evidence="2 12">Belongs to the ATPase C chain family.</text>
</comment>
<comment type="subcellular location">
    <subcellularLocation>
        <location evidence="12">Cell membrane</location>
        <topology evidence="12">Multi-pass membrane protein</topology>
    </subcellularLocation>
    <subcellularLocation>
        <location evidence="1">Membrane</location>
        <topology evidence="1">Multi-pass membrane protein</topology>
    </subcellularLocation>
</comment>
<dbReference type="PROSITE" id="PS00605">
    <property type="entry name" value="ATPASE_C"/>
    <property type="match status" value="1"/>
</dbReference>
<keyword evidence="15" id="KW-1185">Reference proteome</keyword>
<dbReference type="RefSeq" id="WP_307904947.1">
    <property type="nucleotide sequence ID" value="NZ_AP027059.1"/>
</dbReference>
<evidence type="ECO:0000256" key="6">
    <source>
        <dbReference type="ARBA" id="ARBA00022781"/>
    </source>
</evidence>
<comment type="function">
    <text evidence="12">F(1)F(0) ATP synthase produces ATP from ADP in the presence of a proton or sodium gradient. F-type ATPases consist of two structural domains, F(1) containing the extramembraneous catalytic core and F(0) containing the membrane proton channel, linked together by a central stalk and a peripheral stalk. During catalysis, ATP synthesis in the catalytic domain of F(1) is coupled via a rotary mechanism of the central stalk subunits to proton translocation.</text>
</comment>
<dbReference type="AlphaFoldDB" id="A0AAU9E0X5"/>
<comment type="function">
    <text evidence="12">Key component of the F(0) channel; it plays a direct role in translocation across the membrane. A homomeric c-ring of between 10-14 subunits forms the central stalk rotor element with the F(1) delta and epsilon subunits.</text>
</comment>
<dbReference type="Proteomes" id="UP001321582">
    <property type="component" value="Chromosome"/>
</dbReference>
<accession>A0AAU9E0X5</accession>
<sequence length="97" mass="9601">MVEIGSNLAVTIVLAASAIGAGTAMIAGVGPGIGEGYAAGKAVESVARQPEAKGDIISTMVMGQAISESTGIYSLVIALILLYANPILGSLTKLLAK</sequence>
<evidence type="ECO:0000256" key="11">
    <source>
        <dbReference type="ARBA" id="ARBA00023310"/>
    </source>
</evidence>
<dbReference type="HAMAP" id="MF_01396">
    <property type="entry name" value="ATP_synth_c_bact"/>
    <property type="match status" value="1"/>
</dbReference>
<dbReference type="Pfam" id="PF00137">
    <property type="entry name" value="ATP-synt_C"/>
    <property type="match status" value="1"/>
</dbReference>
<keyword evidence="11 12" id="KW-0066">ATP synthesis</keyword>
<evidence type="ECO:0000256" key="8">
    <source>
        <dbReference type="ARBA" id="ARBA00023065"/>
    </source>
</evidence>
<dbReference type="InterPro" id="IPR005953">
    <property type="entry name" value="ATP_synth_csu_bac/chlpt"/>
</dbReference>
<dbReference type="PANTHER" id="PTHR10031">
    <property type="entry name" value="ATP SYNTHASE LIPID-BINDING PROTEIN, MITOCHONDRIAL"/>
    <property type="match status" value="1"/>
</dbReference>
<dbReference type="GO" id="GO:0033177">
    <property type="term" value="C:proton-transporting two-sector ATPase complex, proton-transporting domain"/>
    <property type="evidence" value="ECO:0007669"/>
    <property type="project" value="InterPro"/>
</dbReference>